<dbReference type="AlphaFoldDB" id="A0A9D2J4L2"/>
<accession>A0A9D2J4L2</accession>
<dbReference type="SMART" id="SM00422">
    <property type="entry name" value="HTH_MERR"/>
    <property type="match status" value="1"/>
</dbReference>
<dbReference type="Pfam" id="PF13411">
    <property type="entry name" value="MerR_1"/>
    <property type="match status" value="1"/>
</dbReference>
<evidence type="ECO:0000259" key="3">
    <source>
        <dbReference type="PROSITE" id="PS50937"/>
    </source>
</evidence>
<evidence type="ECO:0000313" key="5">
    <source>
        <dbReference type="Proteomes" id="UP000824037"/>
    </source>
</evidence>
<organism evidence="4 5">
    <name type="scientific">Candidatus Ruania gallistercoris</name>
    <dbReference type="NCBI Taxonomy" id="2838746"/>
    <lineage>
        <taxon>Bacteria</taxon>
        <taxon>Bacillati</taxon>
        <taxon>Actinomycetota</taxon>
        <taxon>Actinomycetes</taxon>
        <taxon>Micrococcales</taxon>
        <taxon>Ruaniaceae</taxon>
        <taxon>Ruania</taxon>
    </lineage>
</organism>
<dbReference type="InterPro" id="IPR009061">
    <property type="entry name" value="DNA-bd_dom_put_sf"/>
</dbReference>
<evidence type="ECO:0000256" key="1">
    <source>
        <dbReference type="ARBA" id="ARBA00023125"/>
    </source>
</evidence>
<dbReference type="GO" id="GO:0003677">
    <property type="term" value="F:DNA binding"/>
    <property type="evidence" value="ECO:0007669"/>
    <property type="project" value="UniProtKB-KW"/>
</dbReference>
<name>A0A9D2J4L2_9MICO</name>
<evidence type="ECO:0000256" key="2">
    <source>
        <dbReference type="SAM" id="MobiDB-lite"/>
    </source>
</evidence>
<feature type="compositionally biased region" description="Low complexity" evidence="2">
    <location>
        <begin position="123"/>
        <end position="141"/>
    </location>
</feature>
<dbReference type="InterPro" id="IPR000551">
    <property type="entry name" value="MerR-type_HTH_dom"/>
</dbReference>
<dbReference type="PANTHER" id="PTHR30204:SF93">
    <property type="entry name" value="HTH MERR-TYPE DOMAIN-CONTAINING PROTEIN"/>
    <property type="match status" value="1"/>
</dbReference>
<dbReference type="PANTHER" id="PTHR30204">
    <property type="entry name" value="REDOX-CYCLING DRUG-SENSING TRANSCRIPTIONAL ACTIVATOR SOXR"/>
    <property type="match status" value="1"/>
</dbReference>
<gene>
    <name evidence="4" type="ORF">H9815_06725</name>
</gene>
<proteinExistence type="predicted"/>
<comment type="caution">
    <text evidence="4">The sequence shown here is derived from an EMBL/GenBank/DDBJ whole genome shotgun (WGS) entry which is preliminary data.</text>
</comment>
<reference evidence="4" key="1">
    <citation type="journal article" date="2021" name="PeerJ">
        <title>Extensive microbial diversity within the chicken gut microbiome revealed by metagenomics and culture.</title>
        <authorList>
            <person name="Gilroy R."/>
            <person name="Ravi A."/>
            <person name="Getino M."/>
            <person name="Pursley I."/>
            <person name="Horton D.L."/>
            <person name="Alikhan N.F."/>
            <person name="Baker D."/>
            <person name="Gharbi K."/>
            <person name="Hall N."/>
            <person name="Watson M."/>
            <person name="Adriaenssens E.M."/>
            <person name="Foster-Nyarko E."/>
            <person name="Jarju S."/>
            <person name="Secka A."/>
            <person name="Antonio M."/>
            <person name="Oren A."/>
            <person name="Chaudhuri R.R."/>
            <person name="La Ragione R."/>
            <person name="Hildebrand F."/>
            <person name="Pallen M.J."/>
        </authorList>
    </citation>
    <scope>NUCLEOTIDE SEQUENCE</scope>
    <source>
        <strain evidence="4">ChiGjej4B4-7305</strain>
    </source>
</reference>
<sequence>MRIGELARRAGVAPRLLRYYEQQGLIRAGRAENGYREYVEADVARAARVATMVRSGIPTRLVRAILDLENTPSTEVAQCTRLLAEQLATELTEIEGRIDCLGKSRDTIRDFLARTEHSELITPAAGSTAPGSRPSAARPAG</sequence>
<dbReference type="Proteomes" id="UP000824037">
    <property type="component" value="Unassembled WGS sequence"/>
</dbReference>
<dbReference type="EMBL" id="DXBY01000111">
    <property type="protein sequence ID" value="HIZ35454.1"/>
    <property type="molecule type" value="Genomic_DNA"/>
</dbReference>
<dbReference type="InterPro" id="IPR047057">
    <property type="entry name" value="MerR_fam"/>
</dbReference>
<dbReference type="PRINTS" id="PR00040">
    <property type="entry name" value="HTHMERR"/>
</dbReference>
<evidence type="ECO:0000313" key="4">
    <source>
        <dbReference type="EMBL" id="HIZ35454.1"/>
    </source>
</evidence>
<feature type="region of interest" description="Disordered" evidence="2">
    <location>
        <begin position="119"/>
        <end position="141"/>
    </location>
</feature>
<protein>
    <submittedName>
        <fullName evidence="4">MerR family transcriptional regulator</fullName>
    </submittedName>
</protein>
<dbReference type="PROSITE" id="PS50937">
    <property type="entry name" value="HTH_MERR_2"/>
    <property type="match status" value="1"/>
</dbReference>
<reference evidence="4" key="2">
    <citation type="submission" date="2021-04" db="EMBL/GenBank/DDBJ databases">
        <authorList>
            <person name="Gilroy R."/>
        </authorList>
    </citation>
    <scope>NUCLEOTIDE SEQUENCE</scope>
    <source>
        <strain evidence="4">ChiGjej4B4-7305</strain>
    </source>
</reference>
<dbReference type="PROSITE" id="PS00552">
    <property type="entry name" value="HTH_MERR_1"/>
    <property type="match status" value="1"/>
</dbReference>
<dbReference type="GO" id="GO:0003700">
    <property type="term" value="F:DNA-binding transcription factor activity"/>
    <property type="evidence" value="ECO:0007669"/>
    <property type="project" value="InterPro"/>
</dbReference>
<dbReference type="SUPFAM" id="SSF46955">
    <property type="entry name" value="Putative DNA-binding domain"/>
    <property type="match status" value="1"/>
</dbReference>
<feature type="domain" description="HTH merR-type" evidence="3">
    <location>
        <begin position="1"/>
        <end position="68"/>
    </location>
</feature>
<keyword evidence="1" id="KW-0238">DNA-binding</keyword>
<dbReference type="Gene3D" id="1.10.1660.10">
    <property type="match status" value="1"/>
</dbReference>